<name>A0A1P8K7Y3_9BURK</name>
<dbReference type="AlphaFoldDB" id="A0A1P8K7Y3"/>
<keyword evidence="1" id="KW-1133">Transmembrane helix</keyword>
<evidence type="ECO:0000256" key="1">
    <source>
        <dbReference type="SAM" id="Phobius"/>
    </source>
</evidence>
<keyword evidence="3" id="KW-1185">Reference proteome</keyword>
<keyword evidence="1" id="KW-0812">Transmembrane</keyword>
<accession>A0A1P8K7Y3</accession>
<evidence type="ECO:0000313" key="3">
    <source>
        <dbReference type="Proteomes" id="UP000186110"/>
    </source>
</evidence>
<dbReference type="Proteomes" id="UP000186110">
    <property type="component" value="Chromosome"/>
</dbReference>
<organism evidence="2 3">
    <name type="scientific">Rhodoferax saidenbachensis</name>
    <dbReference type="NCBI Taxonomy" id="1484693"/>
    <lineage>
        <taxon>Bacteria</taxon>
        <taxon>Pseudomonadati</taxon>
        <taxon>Pseudomonadota</taxon>
        <taxon>Betaproteobacteria</taxon>
        <taxon>Burkholderiales</taxon>
        <taxon>Comamonadaceae</taxon>
        <taxon>Rhodoferax</taxon>
    </lineage>
</organism>
<proteinExistence type="predicted"/>
<evidence type="ECO:0000313" key="2">
    <source>
        <dbReference type="EMBL" id="APW42076.1"/>
    </source>
</evidence>
<dbReference type="KEGG" id="rsb:RS694_05705"/>
<dbReference type="STRING" id="1484693.RS694_05705"/>
<dbReference type="EMBL" id="CP019239">
    <property type="protein sequence ID" value="APW42076.1"/>
    <property type="molecule type" value="Genomic_DNA"/>
</dbReference>
<reference evidence="2 3" key="1">
    <citation type="submission" date="2017-01" db="EMBL/GenBank/DDBJ databases">
        <authorList>
            <person name="Mah S.A."/>
            <person name="Swanson W.J."/>
            <person name="Moy G.W."/>
            <person name="Vacquier V.D."/>
        </authorList>
    </citation>
    <scope>NUCLEOTIDE SEQUENCE [LARGE SCALE GENOMIC DNA]</scope>
    <source>
        <strain evidence="2 3">DSM 22694</strain>
    </source>
</reference>
<dbReference type="RefSeq" id="WP_029706056.1">
    <property type="nucleotide sequence ID" value="NZ_CP019239.1"/>
</dbReference>
<keyword evidence="1" id="KW-0472">Membrane</keyword>
<feature type="transmembrane region" description="Helical" evidence="1">
    <location>
        <begin position="48"/>
        <end position="69"/>
    </location>
</feature>
<protein>
    <submittedName>
        <fullName evidence="2">Uncharacterized protein</fullName>
    </submittedName>
</protein>
<feature type="transmembrane region" description="Helical" evidence="1">
    <location>
        <begin position="7"/>
        <end position="28"/>
    </location>
</feature>
<gene>
    <name evidence="2" type="ORF">RS694_05705</name>
</gene>
<sequence length="170" mass="19025">MNYVRENIVPTSIGAILSGVGALAMSIYSDFLPGLIPVLKSIAPEIYIKISALLALLFVLAAALALVAFMKARPYRPRALAGKKFGFQWTAELDYSNKRSEVEVEVQWLCPKHGVHLGIKSAEIPETTYHTLWCMKCDKSYPMQSHGDAVHVEEVERLVRREILGKLRLE</sequence>